<feature type="domain" description="Ig-like" evidence="8">
    <location>
        <begin position="154"/>
        <end position="243"/>
    </location>
</feature>
<keyword evidence="7" id="KW-1133">Transmembrane helix</keyword>
<dbReference type="Pfam" id="PF13895">
    <property type="entry name" value="Ig_2"/>
    <property type="match status" value="1"/>
</dbReference>
<name>A0ABD0XWJ8_UMBPY</name>
<evidence type="ECO:0000256" key="2">
    <source>
        <dbReference type="ARBA" id="ARBA00023136"/>
    </source>
</evidence>
<feature type="domain" description="Ig-like" evidence="8">
    <location>
        <begin position="65"/>
        <end position="144"/>
    </location>
</feature>
<evidence type="ECO:0000256" key="5">
    <source>
        <dbReference type="ARBA" id="ARBA00023319"/>
    </source>
</evidence>
<dbReference type="Gene3D" id="2.60.40.10">
    <property type="entry name" value="Immunoglobulins"/>
    <property type="match status" value="3"/>
</dbReference>
<keyword evidence="3" id="KW-1015">Disulfide bond</keyword>
<keyword evidence="10" id="KW-1185">Reference proteome</keyword>
<keyword evidence="4" id="KW-0325">Glycoprotein</keyword>
<dbReference type="InterPro" id="IPR051275">
    <property type="entry name" value="Cell_adhesion_signaling"/>
</dbReference>
<dbReference type="AlphaFoldDB" id="A0ABD0XWJ8"/>
<dbReference type="SMART" id="SM00408">
    <property type="entry name" value="IGc2"/>
    <property type="match status" value="2"/>
</dbReference>
<evidence type="ECO:0000313" key="10">
    <source>
        <dbReference type="Proteomes" id="UP001557470"/>
    </source>
</evidence>
<comment type="subcellular location">
    <subcellularLocation>
        <location evidence="1">Membrane</location>
        <topology evidence="1">Single-pass type I membrane protein</topology>
    </subcellularLocation>
</comment>
<dbReference type="Proteomes" id="UP001557470">
    <property type="component" value="Unassembled WGS sequence"/>
</dbReference>
<dbReference type="Pfam" id="PF13927">
    <property type="entry name" value="Ig_3"/>
    <property type="match status" value="1"/>
</dbReference>
<feature type="transmembrane region" description="Helical" evidence="7">
    <location>
        <begin position="460"/>
        <end position="484"/>
    </location>
</feature>
<keyword evidence="2 7" id="KW-0472">Membrane</keyword>
<gene>
    <name evidence="9" type="ORF">UPYG_G00060030</name>
</gene>
<dbReference type="EMBL" id="JAGEUA010000002">
    <property type="protein sequence ID" value="KAL1005511.1"/>
    <property type="molecule type" value="Genomic_DNA"/>
</dbReference>
<feature type="non-terminal residue" evidence="9">
    <location>
        <position position="1"/>
    </location>
</feature>
<dbReference type="Pfam" id="PF00047">
    <property type="entry name" value="ig"/>
    <property type="match status" value="1"/>
</dbReference>
<organism evidence="9 10">
    <name type="scientific">Umbra pygmaea</name>
    <name type="common">Eastern mudminnow</name>
    <dbReference type="NCBI Taxonomy" id="75934"/>
    <lineage>
        <taxon>Eukaryota</taxon>
        <taxon>Metazoa</taxon>
        <taxon>Chordata</taxon>
        <taxon>Craniata</taxon>
        <taxon>Vertebrata</taxon>
        <taxon>Euteleostomi</taxon>
        <taxon>Actinopterygii</taxon>
        <taxon>Neopterygii</taxon>
        <taxon>Teleostei</taxon>
        <taxon>Protacanthopterygii</taxon>
        <taxon>Esociformes</taxon>
        <taxon>Umbridae</taxon>
        <taxon>Umbra</taxon>
    </lineage>
</organism>
<protein>
    <recommendedName>
        <fullName evidence="8">Ig-like domain-containing protein</fullName>
    </recommendedName>
</protein>
<feature type="compositionally biased region" description="Basic residues" evidence="6">
    <location>
        <begin position="18"/>
        <end position="27"/>
    </location>
</feature>
<proteinExistence type="predicted"/>
<dbReference type="InterPro" id="IPR003599">
    <property type="entry name" value="Ig_sub"/>
</dbReference>
<dbReference type="SUPFAM" id="SSF48726">
    <property type="entry name" value="Immunoglobulin"/>
    <property type="match status" value="3"/>
</dbReference>
<evidence type="ECO:0000256" key="7">
    <source>
        <dbReference type="SAM" id="Phobius"/>
    </source>
</evidence>
<evidence type="ECO:0000256" key="1">
    <source>
        <dbReference type="ARBA" id="ARBA00004479"/>
    </source>
</evidence>
<evidence type="ECO:0000313" key="9">
    <source>
        <dbReference type="EMBL" id="KAL1005511.1"/>
    </source>
</evidence>
<comment type="caution">
    <text evidence="9">The sequence shown here is derived from an EMBL/GenBank/DDBJ whole genome shotgun (WGS) entry which is preliminary data.</text>
</comment>
<reference evidence="9 10" key="1">
    <citation type="submission" date="2024-06" db="EMBL/GenBank/DDBJ databases">
        <authorList>
            <person name="Pan Q."/>
            <person name="Wen M."/>
            <person name="Jouanno E."/>
            <person name="Zahm M."/>
            <person name="Klopp C."/>
            <person name="Cabau C."/>
            <person name="Louis A."/>
            <person name="Berthelot C."/>
            <person name="Parey E."/>
            <person name="Roest Crollius H."/>
            <person name="Montfort J."/>
            <person name="Robinson-Rechavi M."/>
            <person name="Bouchez O."/>
            <person name="Lampietro C."/>
            <person name="Lopez Roques C."/>
            <person name="Donnadieu C."/>
            <person name="Postlethwait J."/>
            <person name="Bobe J."/>
            <person name="Verreycken H."/>
            <person name="Guiguen Y."/>
        </authorList>
    </citation>
    <scope>NUCLEOTIDE SEQUENCE [LARGE SCALE GENOMIC DNA]</scope>
    <source>
        <strain evidence="9">Up_M1</strain>
        <tissue evidence="9">Testis</tissue>
    </source>
</reference>
<dbReference type="PANTHER" id="PTHR11640">
    <property type="entry name" value="NEPHRIN"/>
    <property type="match status" value="1"/>
</dbReference>
<evidence type="ECO:0000256" key="3">
    <source>
        <dbReference type="ARBA" id="ARBA00023157"/>
    </source>
</evidence>
<dbReference type="InterPro" id="IPR007110">
    <property type="entry name" value="Ig-like_dom"/>
</dbReference>
<accession>A0ABD0XWJ8</accession>
<feature type="region of interest" description="Disordered" evidence="6">
    <location>
        <begin position="1"/>
        <end position="32"/>
    </location>
</feature>
<keyword evidence="5" id="KW-0393">Immunoglobulin domain</keyword>
<evidence type="ECO:0000256" key="4">
    <source>
        <dbReference type="ARBA" id="ARBA00023180"/>
    </source>
</evidence>
<feature type="domain" description="Ig-like" evidence="8">
    <location>
        <begin position="342"/>
        <end position="447"/>
    </location>
</feature>
<dbReference type="InterPro" id="IPR013151">
    <property type="entry name" value="Immunoglobulin_dom"/>
</dbReference>
<evidence type="ECO:0000256" key="6">
    <source>
        <dbReference type="SAM" id="MobiDB-lite"/>
    </source>
</evidence>
<sequence length="525" mass="57426">ITHTHTHAHSHTCTQTHAHSHAQHVNKQHATEENHSNLMNIQDFSLFSILVVASLVPTMGGPSPPSLALIGPDKAYLNSKDVFQCKSSGLPAPTTYELLKDGNLVATSNILEEDQSTAFTLKISPTSEGSYQCRVATEESIYLSGTLHLQVVIPVSGTTVTSDPDPPTLYEGSRLTLRCVVNKGSHLSYTWFFNRQEVTSSSASPLTPLLLQLVENTLVVETVTAMHAGNYYCMAGTRMETISRFSSSTEVTVKVKVFLSEPQISFTIAKDGLGYHGNVTCMSSRGTPPVTFHLTLDEKEVASAVAKESLVAWFPVAMVPGNFMGMARCRVDSDAQQVTSQPLALEVVPVGGSVTVDIEYLYKMDSKMSAARLQCHLSFGSFPAFSWSLNNSLLPHLSDAASSHALANGGRTLVLTEITQENSGYYLCRARDSYDNASAWVESEPVLVQIIDVTMPTIEVIAIVFCCFVMVTLVGGVACIIWMLNSRREYVGGREQPEPRDRQRHIRLPGTLTIYVTLVDVKKKY</sequence>
<evidence type="ECO:0000259" key="8">
    <source>
        <dbReference type="PROSITE" id="PS50835"/>
    </source>
</evidence>
<keyword evidence="7" id="KW-0812">Transmembrane</keyword>
<dbReference type="PANTHER" id="PTHR11640:SF31">
    <property type="entry name" value="IRREGULAR CHIASM C-ROUGHEST PROTEIN-RELATED"/>
    <property type="match status" value="1"/>
</dbReference>
<dbReference type="InterPro" id="IPR013783">
    <property type="entry name" value="Ig-like_fold"/>
</dbReference>
<dbReference type="CDD" id="cd00096">
    <property type="entry name" value="Ig"/>
    <property type="match status" value="1"/>
</dbReference>
<dbReference type="SMART" id="SM00409">
    <property type="entry name" value="IG"/>
    <property type="match status" value="2"/>
</dbReference>
<feature type="compositionally biased region" description="Basic residues" evidence="6">
    <location>
        <begin position="1"/>
        <end position="10"/>
    </location>
</feature>
<dbReference type="InterPro" id="IPR036179">
    <property type="entry name" value="Ig-like_dom_sf"/>
</dbReference>
<dbReference type="GO" id="GO:0016020">
    <property type="term" value="C:membrane"/>
    <property type="evidence" value="ECO:0007669"/>
    <property type="project" value="UniProtKB-SubCell"/>
</dbReference>
<dbReference type="InterPro" id="IPR003598">
    <property type="entry name" value="Ig_sub2"/>
</dbReference>
<dbReference type="PROSITE" id="PS50835">
    <property type="entry name" value="IG_LIKE"/>
    <property type="match status" value="3"/>
</dbReference>